<comment type="caution">
    <text evidence="1">The sequence shown here is derived from an EMBL/GenBank/DDBJ whole genome shotgun (WGS) entry which is preliminary data.</text>
</comment>
<evidence type="ECO:0000313" key="1">
    <source>
        <dbReference type="EMBL" id="OGK41911.1"/>
    </source>
</evidence>
<name>A0A1F7IEX4_9BACT</name>
<sequence>MGSSLIIQGGNKEQFRHNNKVRFRGEEGIIQEVLILGQVVATLSQTFRELKFSDEPTVLLNVTITSPKEKEGKTATWNALDVSKI</sequence>
<dbReference type="Proteomes" id="UP000177698">
    <property type="component" value="Unassembled WGS sequence"/>
</dbReference>
<reference evidence="1 2" key="1">
    <citation type="journal article" date="2016" name="Nat. Commun.">
        <title>Thousands of microbial genomes shed light on interconnected biogeochemical processes in an aquifer system.</title>
        <authorList>
            <person name="Anantharaman K."/>
            <person name="Brown C.T."/>
            <person name="Hug L.A."/>
            <person name="Sharon I."/>
            <person name="Castelle C.J."/>
            <person name="Probst A.J."/>
            <person name="Thomas B.C."/>
            <person name="Singh A."/>
            <person name="Wilkins M.J."/>
            <person name="Karaoz U."/>
            <person name="Brodie E.L."/>
            <person name="Williams K.H."/>
            <person name="Hubbard S.S."/>
            <person name="Banfield J.F."/>
        </authorList>
    </citation>
    <scope>NUCLEOTIDE SEQUENCE [LARGE SCALE GENOMIC DNA]</scope>
</reference>
<proteinExistence type="predicted"/>
<dbReference type="AlphaFoldDB" id="A0A1F7IEX4"/>
<gene>
    <name evidence="1" type="ORF">A2954_02575</name>
</gene>
<organism evidence="1 2">
    <name type="scientific">Candidatus Roizmanbacteria bacterium RIFCSPLOWO2_01_FULL_37_12</name>
    <dbReference type="NCBI Taxonomy" id="1802056"/>
    <lineage>
        <taxon>Bacteria</taxon>
        <taxon>Candidatus Roizmaniibacteriota</taxon>
    </lineage>
</organism>
<accession>A0A1F7IEX4</accession>
<protein>
    <submittedName>
        <fullName evidence="1">Uncharacterized protein</fullName>
    </submittedName>
</protein>
<dbReference type="EMBL" id="MGAG01000008">
    <property type="protein sequence ID" value="OGK41911.1"/>
    <property type="molecule type" value="Genomic_DNA"/>
</dbReference>
<evidence type="ECO:0000313" key="2">
    <source>
        <dbReference type="Proteomes" id="UP000177698"/>
    </source>
</evidence>